<evidence type="ECO:0000313" key="1">
    <source>
        <dbReference type="EMBL" id="MET1255105.1"/>
    </source>
</evidence>
<dbReference type="Gene3D" id="3.10.310.10">
    <property type="entry name" value="Diaminopimelate Epimerase, Chain A, domain 1"/>
    <property type="match status" value="2"/>
</dbReference>
<dbReference type="InterPro" id="IPR007400">
    <property type="entry name" value="PrpF-like"/>
</dbReference>
<dbReference type="SUPFAM" id="SSF54506">
    <property type="entry name" value="Diaminopimelate epimerase-like"/>
    <property type="match status" value="2"/>
</dbReference>
<protein>
    <submittedName>
        <fullName evidence="1">PrpF domain-containing protein</fullName>
    </submittedName>
</protein>
<dbReference type="EMBL" id="JBEVCJ010000007">
    <property type="protein sequence ID" value="MET1255105.1"/>
    <property type="molecule type" value="Genomic_DNA"/>
</dbReference>
<dbReference type="Pfam" id="PF04303">
    <property type="entry name" value="PrpF"/>
    <property type="match status" value="1"/>
</dbReference>
<comment type="caution">
    <text evidence="1">The sequence shown here is derived from an EMBL/GenBank/DDBJ whole genome shotgun (WGS) entry which is preliminary data.</text>
</comment>
<sequence length="381" mass="40082">MSDNNIPATWMRGGTSKGVFFLKSDLPEDPDERDSILLKVMGSPDPYGKQIDGLGGATSSTSKIVIISPATKSDCDVNFYFGAVSINKPLIDYSGTCGNLASAVGIFAIEQGLVKPEKDGLIPISVWQENQQQRYVVHTWVKDGKPLYQGDYTIAGVNGSASPVTIEFLLPGLGAAHDVLPTFNPLDVLKVPGFGKIEASLIAAGNPTIFVRAADLDISLCDIEKQLNADSQLAELLESIRCIGAVAMNAAPSPEYAREKQPATPKIALIGEATDFISSHGKVISASDQDLSARILSMGAVHHAFTGTGTIAAGVAAAIPDTIIAQHLGGVLAKSQSLKLGHPGGVIEVSAHVVQDNGCWIAKSASLTRTARTLMKGQVFY</sequence>
<keyword evidence="2" id="KW-1185">Reference proteome</keyword>
<dbReference type="PANTHER" id="PTHR43709">
    <property type="entry name" value="ACONITATE ISOMERASE-RELATED"/>
    <property type="match status" value="1"/>
</dbReference>
<dbReference type="Proteomes" id="UP001548189">
    <property type="component" value="Unassembled WGS sequence"/>
</dbReference>
<organism evidence="1 2">
    <name type="scientific">Aliikangiella maris</name>
    <dbReference type="NCBI Taxonomy" id="3162458"/>
    <lineage>
        <taxon>Bacteria</taxon>
        <taxon>Pseudomonadati</taxon>
        <taxon>Pseudomonadota</taxon>
        <taxon>Gammaproteobacteria</taxon>
        <taxon>Oceanospirillales</taxon>
        <taxon>Pleioneaceae</taxon>
        <taxon>Aliikangiella</taxon>
    </lineage>
</organism>
<dbReference type="PANTHER" id="PTHR43709:SF2">
    <property type="entry name" value="DUF453 DOMAIN PROTEIN (AFU_ORTHOLOGUE AFUA_6G00360)"/>
    <property type="match status" value="1"/>
</dbReference>
<name>A0ABV2BT47_9GAMM</name>
<reference evidence="1 2" key="1">
    <citation type="submission" date="2024-06" db="EMBL/GenBank/DDBJ databases">
        <authorList>
            <person name="Li F."/>
        </authorList>
    </citation>
    <scope>NUCLEOTIDE SEQUENCE [LARGE SCALE GENOMIC DNA]</scope>
    <source>
        <strain evidence="1 2">GXAS 311</strain>
    </source>
</reference>
<accession>A0ABV2BT47</accession>
<proteinExistence type="predicted"/>
<evidence type="ECO:0000313" key="2">
    <source>
        <dbReference type="Proteomes" id="UP001548189"/>
    </source>
</evidence>
<gene>
    <name evidence="1" type="ORF">ABVT43_08210</name>
</gene>